<sequence>YACNSFNKLNVLGYDPGLDHYIKLNPITNRYYSILRMTVLLSKRIDDDLTFQIILRLDILIVS</sequence>
<comment type="caution">
    <text evidence="1">The sequence shown here is derived from an EMBL/GenBank/DDBJ whole genome shotgun (WGS) entry which is preliminary data.</text>
</comment>
<keyword evidence="2" id="KW-1185">Reference proteome</keyword>
<organism evidence="1 2">
    <name type="scientific">Diploptera punctata</name>
    <name type="common">Pacific beetle cockroach</name>
    <dbReference type="NCBI Taxonomy" id="6984"/>
    <lineage>
        <taxon>Eukaryota</taxon>
        <taxon>Metazoa</taxon>
        <taxon>Ecdysozoa</taxon>
        <taxon>Arthropoda</taxon>
        <taxon>Hexapoda</taxon>
        <taxon>Insecta</taxon>
        <taxon>Pterygota</taxon>
        <taxon>Neoptera</taxon>
        <taxon>Polyneoptera</taxon>
        <taxon>Dictyoptera</taxon>
        <taxon>Blattodea</taxon>
        <taxon>Blaberoidea</taxon>
        <taxon>Blaberidae</taxon>
        <taxon>Diplopterinae</taxon>
        <taxon>Diploptera</taxon>
    </lineage>
</organism>
<proteinExistence type="predicted"/>
<dbReference type="Proteomes" id="UP001233999">
    <property type="component" value="Unassembled WGS sequence"/>
</dbReference>
<feature type="non-terminal residue" evidence="1">
    <location>
        <position position="1"/>
    </location>
</feature>
<protein>
    <submittedName>
        <fullName evidence="1">Uncharacterized protein</fullName>
    </submittedName>
</protein>
<reference evidence="1" key="1">
    <citation type="journal article" date="2023" name="IScience">
        <title>Live-bearing cockroach genome reveals convergent evolutionary mechanisms linked to viviparity in insects and beyond.</title>
        <authorList>
            <person name="Fouks B."/>
            <person name="Harrison M.C."/>
            <person name="Mikhailova A.A."/>
            <person name="Marchal E."/>
            <person name="English S."/>
            <person name="Carruthers M."/>
            <person name="Jennings E.C."/>
            <person name="Chiamaka E.L."/>
            <person name="Frigard R.A."/>
            <person name="Pippel M."/>
            <person name="Attardo G.M."/>
            <person name="Benoit J.B."/>
            <person name="Bornberg-Bauer E."/>
            <person name="Tobe S.S."/>
        </authorList>
    </citation>
    <scope>NUCLEOTIDE SEQUENCE</scope>
    <source>
        <strain evidence="1">Stay&amp;Tobe</strain>
    </source>
</reference>
<reference evidence="1" key="2">
    <citation type="submission" date="2023-05" db="EMBL/GenBank/DDBJ databases">
        <authorList>
            <person name="Fouks B."/>
        </authorList>
    </citation>
    <scope>NUCLEOTIDE SEQUENCE</scope>
    <source>
        <strain evidence="1">Stay&amp;Tobe</strain>
        <tissue evidence="1">Testes</tissue>
    </source>
</reference>
<evidence type="ECO:0000313" key="1">
    <source>
        <dbReference type="EMBL" id="KAJ9583597.1"/>
    </source>
</evidence>
<name>A0AAD7ZNB9_DIPPU</name>
<dbReference type="EMBL" id="JASPKZ010007564">
    <property type="protein sequence ID" value="KAJ9583597.1"/>
    <property type="molecule type" value="Genomic_DNA"/>
</dbReference>
<dbReference type="AlphaFoldDB" id="A0AAD7ZNB9"/>
<feature type="non-terminal residue" evidence="1">
    <location>
        <position position="63"/>
    </location>
</feature>
<accession>A0AAD7ZNB9</accession>
<evidence type="ECO:0000313" key="2">
    <source>
        <dbReference type="Proteomes" id="UP001233999"/>
    </source>
</evidence>
<gene>
    <name evidence="1" type="ORF">L9F63_022070</name>
</gene>